<dbReference type="Proteomes" id="UP000552038">
    <property type="component" value="Unassembled WGS sequence"/>
</dbReference>
<protein>
    <submittedName>
        <fullName evidence="1">HAD-IIIC family phosphatase</fullName>
    </submittedName>
</protein>
<dbReference type="InterPro" id="IPR023214">
    <property type="entry name" value="HAD_sf"/>
</dbReference>
<dbReference type="AlphaFoldDB" id="A0AAP7A1J6"/>
<dbReference type="NCBIfam" id="TIGR01686">
    <property type="entry name" value="FkbH"/>
    <property type="match status" value="1"/>
</dbReference>
<dbReference type="SUPFAM" id="SSF55729">
    <property type="entry name" value="Acyl-CoA N-acyltransferases (Nat)"/>
    <property type="match status" value="1"/>
</dbReference>
<dbReference type="InterPro" id="IPR036412">
    <property type="entry name" value="HAD-like_sf"/>
</dbReference>
<dbReference type="EMBL" id="JABFOR010000016">
    <property type="protein sequence ID" value="NOJ71671.1"/>
    <property type="molecule type" value="Genomic_DNA"/>
</dbReference>
<dbReference type="Gene3D" id="3.40.50.1000">
    <property type="entry name" value="HAD superfamily/HAD-like"/>
    <property type="match status" value="1"/>
</dbReference>
<proteinExistence type="predicted"/>
<organism evidence="1 2">
    <name type="scientific">Paenibacillus alvei</name>
    <name type="common">Bacillus alvei</name>
    <dbReference type="NCBI Taxonomy" id="44250"/>
    <lineage>
        <taxon>Bacteria</taxon>
        <taxon>Bacillati</taxon>
        <taxon>Bacillota</taxon>
        <taxon>Bacilli</taxon>
        <taxon>Bacillales</taxon>
        <taxon>Paenibacillaceae</taxon>
        <taxon>Paenibacillus</taxon>
    </lineage>
</organism>
<evidence type="ECO:0000313" key="2">
    <source>
        <dbReference type="Proteomes" id="UP000552038"/>
    </source>
</evidence>
<sequence>MERKEKEFKCVIWDLDHTIWDGVLLESSNDVRLRPGIAEVIKELDARGILHSIASKNDHAHAYAKLEEFGIADYFLYPAINWNAKSSNIAWIQSKLNIGMDSMLFLDDQPFERDEVQSFHQEIACWAPDDIQGLLIHPRLNPAFITVDSARRRHMYMQDQKRNEEELQFEGPKEEFLASLRMEFIISEAQHEDLKRAEELTVRTNQLNSTGITYDFEELNYYCTSEHHKLLVCELTDKYGSYGKIGMALIEMGDTAWHMKLLLMSCRVMSRGVGSVLLSHIMQECKASNKVLRGDFRKTGRNRMMEMTYRFSNFKEIYNQADLIVFENDLSIIQPLPSYIRVRIGNHAGI</sequence>
<accession>A0AAP7A1J6</accession>
<name>A0AAP7A1J6_PAEAL</name>
<dbReference type="Gene3D" id="3.40.630.30">
    <property type="match status" value="1"/>
</dbReference>
<dbReference type="SUPFAM" id="SSF56784">
    <property type="entry name" value="HAD-like"/>
    <property type="match status" value="1"/>
</dbReference>
<dbReference type="RefSeq" id="WP_163977173.1">
    <property type="nucleotide sequence ID" value="NZ_JABFOR010000016.1"/>
</dbReference>
<evidence type="ECO:0000313" key="1">
    <source>
        <dbReference type="EMBL" id="NOJ71671.1"/>
    </source>
</evidence>
<dbReference type="InterPro" id="IPR010033">
    <property type="entry name" value="HAD_SF_ppase_IIIC"/>
</dbReference>
<gene>
    <name evidence="1" type="ORF">HMI46_14030</name>
</gene>
<reference evidence="1 2" key="1">
    <citation type="submission" date="2020-05" db="EMBL/GenBank/DDBJ databases">
        <title>Whole genome sequencing and identification of novel metabolites from Paenibacillus alvei strain JR949.</title>
        <authorList>
            <person name="Rajendhran J."/>
            <person name="Sree Pranav P."/>
            <person name="Mahalakshmi B."/>
            <person name="Karthikeyan R."/>
        </authorList>
    </citation>
    <scope>NUCLEOTIDE SEQUENCE [LARGE SCALE GENOMIC DNA]</scope>
    <source>
        <strain evidence="1 2">JR949</strain>
    </source>
</reference>
<dbReference type="InterPro" id="IPR016181">
    <property type="entry name" value="Acyl_CoA_acyltransferase"/>
</dbReference>
<comment type="caution">
    <text evidence="1">The sequence shown here is derived from an EMBL/GenBank/DDBJ whole genome shotgun (WGS) entry which is preliminary data.</text>
</comment>
<dbReference type="NCBIfam" id="TIGR01681">
    <property type="entry name" value="HAD-SF-IIIC"/>
    <property type="match status" value="1"/>
</dbReference>
<dbReference type="InterPro" id="IPR010037">
    <property type="entry name" value="FkbH_domain"/>
</dbReference>